<dbReference type="CDD" id="cd09272">
    <property type="entry name" value="RNase_HI_RT_Ty1"/>
    <property type="match status" value="1"/>
</dbReference>
<dbReference type="STRING" id="4072.A0A2G2YRI5"/>
<proteinExistence type="predicted"/>
<keyword evidence="2" id="KW-1185">Reference proteome</keyword>
<dbReference type="Proteomes" id="UP000222542">
    <property type="component" value="Unassembled WGS sequence"/>
</dbReference>
<organism evidence="1 2">
    <name type="scientific">Capsicum annuum</name>
    <name type="common">Capsicum pepper</name>
    <dbReference type="NCBI Taxonomy" id="4072"/>
    <lineage>
        <taxon>Eukaryota</taxon>
        <taxon>Viridiplantae</taxon>
        <taxon>Streptophyta</taxon>
        <taxon>Embryophyta</taxon>
        <taxon>Tracheophyta</taxon>
        <taxon>Spermatophyta</taxon>
        <taxon>Magnoliopsida</taxon>
        <taxon>eudicotyledons</taxon>
        <taxon>Gunneridae</taxon>
        <taxon>Pentapetalae</taxon>
        <taxon>asterids</taxon>
        <taxon>lamiids</taxon>
        <taxon>Solanales</taxon>
        <taxon>Solanaceae</taxon>
        <taxon>Solanoideae</taxon>
        <taxon>Capsiceae</taxon>
        <taxon>Capsicum</taxon>
    </lineage>
</organism>
<dbReference type="PANTHER" id="PTHR11439:SF517">
    <property type="entry name" value="CYSTEINE-RICH RLK (RECEPTOR-LIKE PROTEIN KINASE) 8"/>
    <property type="match status" value="1"/>
</dbReference>
<dbReference type="PANTHER" id="PTHR11439">
    <property type="entry name" value="GAG-POL-RELATED RETROTRANSPOSON"/>
    <property type="match status" value="1"/>
</dbReference>
<accession>A0A2G2YRI5</accession>
<protein>
    <recommendedName>
        <fullName evidence="3">Retrovirus-related Pol polyprotein from transposon TNT 1-94</fullName>
    </recommendedName>
</protein>
<dbReference type="AlphaFoldDB" id="A0A2G2YRI5"/>
<dbReference type="OMA" id="FKMESAT"/>
<dbReference type="EMBL" id="AYRZ02000009">
    <property type="protein sequence ID" value="PHT72362.1"/>
    <property type="molecule type" value="Genomic_DNA"/>
</dbReference>
<name>A0A2G2YRI5_CAPAN</name>
<gene>
    <name evidence="1" type="ORF">T459_23147</name>
</gene>
<comment type="caution">
    <text evidence="1">The sequence shown here is derived from an EMBL/GenBank/DDBJ whole genome shotgun (WGS) entry which is preliminary data.</text>
</comment>
<evidence type="ECO:0000313" key="2">
    <source>
        <dbReference type="Proteomes" id="UP000222542"/>
    </source>
</evidence>
<reference evidence="1 2" key="1">
    <citation type="journal article" date="2014" name="Nat. Genet.">
        <title>Genome sequence of the hot pepper provides insights into the evolution of pungency in Capsicum species.</title>
        <authorList>
            <person name="Kim S."/>
            <person name="Park M."/>
            <person name="Yeom S.I."/>
            <person name="Kim Y.M."/>
            <person name="Lee J.M."/>
            <person name="Lee H.A."/>
            <person name="Seo E."/>
            <person name="Choi J."/>
            <person name="Cheong K."/>
            <person name="Kim K.T."/>
            <person name="Jung K."/>
            <person name="Lee G.W."/>
            <person name="Oh S.K."/>
            <person name="Bae C."/>
            <person name="Kim S.B."/>
            <person name="Lee H.Y."/>
            <person name="Kim S.Y."/>
            <person name="Kim M.S."/>
            <person name="Kang B.C."/>
            <person name="Jo Y.D."/>
            <person name="Yang H.B."/>
            <person name="Jeong H.J."/>
            <person name="Kang W.H."/>
            <person name="Kwon J.K."/>
            <person name="Shin C."/>
            <person name="Lim J.Y."/>
            <person name="Park J.H."/>
            <person name="Huh J.H."/>
            <person name="Kim J.S."/>
            <person name="Kim B.D."/>
            <person name="Cohen O."/>
            <person name="Paran I."/>
            <person name="Suh M.C."/>
            <person name="Lee S.B."/>
            <person name="Kim Y.K."/>
            <person name="Shin Y."/>
            <person name="Noh S.J."/>
            <person name="Park J."/>
            <person name="Seo Y.S."/>
            <person name="Kwon S.Y."/>
            <person name="Kim H.A."/>
            <person name="Park J.M."/>
            <person name="Kim H.J."/>
            <person name="Choi S.B."/>
            <person name="Bosland P.W."/>
            <person name="Reeves G."/>
            <person name="Jo S.H."/>
            <person name="Lee B.W."/>
            <person name="Cho H.T."/>
            <person name="Choi H.S."/>
            <person name="Lee M.S."/>
            <person name="Yu Y."/>
            <person name="Do Choi Y."/>
            <person name="Park B.S."/>
            <person name="van Deynze A."/>
            <person name="Ashrafi H."/>
            <person name="Hill T."/>
            <person name="Kim W.T."/>
            <person name="Pai H.S."/>
            <person name="Ahn H.K."/>
            <person name="Yeam I."/>
            <person name="Giovannoni J.J."/>
            <person name="Rose J.K."/>
            <person name="Sorensen I."/>
            <person name="Lee S.J."/>
            <person name="Kim R.W."/>
            <person name="Choi I.Y."/>
            <person name="Choi B.S."/>
            <person name="Lim J.S."/>
            <person name="Lee Y.H."/>
            <person name="Choi D."/>
        </authorList>
    </citation>
    <scope>NUCLEOTIDE SEQUENCE [LARGE SCALE GENOMIC DNA]</scope>
    <source>
        <strain evidence="2">cv. CM334</strain>
    </source>
</reference>
<evidence type="ECO:0000313" key="1">
    <source>
        <dbReference type="EMBL" id="PHT72362.1"/>
    </source>
</evidence>
<sequence length="205" mass="23327">MYVFSLVSRYMECPTEMHILAAKRILCYLQGTKDFEIFYRKGERADLIGFTDSDYAGDQDGRKSTSGYVFMLGAGAVLWSSKTQTVVTLLSTEAEFVAATACACQVICLRRILKELQFKMESATMIFCGNNSAIKLSKNPVNHGRSKHIDVTYYFLRDLNNEGTIELQYCRSQDQLADILTKPLRFLPFQQLRRSMGIGTMKEFN</sequence>
<evidence type="ECO:0008006" key="3">
    <source>
        <dbReference type="Google" id="ProtNLM"/>
    </source>
</evidence>
<dbReference type="Gramene" id="PHT72362">
    <property type="protein sequence ID" value="PHT72362"/>
    <property type="gene ID" value="T459_23147"/>
</dbReference>
<reference evidence="1 2" key="2">
    <citation type="journal article" date="2017" name="Genome Biol.">
        <title>New reference genome sequences of hot pepper reveal the massive evolution of plant disease-resistance genes by retroduplication.</title>
        <authorList>
            <person name="Kim S."/>
            <person name="Park J."/>
            <person name="Yeom S.I."/>
            <person name="Kim Y.M."/>
            <person name="Seo E."/>
            <person name="Kim K.T."/>
            <person name="Kim M.S."/>
            <person name="Lee J.M."/>
            <person name="Cheong K."/>
            <person name="Shin H.S."/>
            <person name="Kim S.B."/>
            <person name="Han K."/>
            <person name="Lee J."/>
            <person name="Park M."/>
            <person name="Lee H.A."/>
            <person name="Lee H.Y."/>
            <person name="Lee Y."/>
            <person name="Oh S."/>
            <person name="Lee J.H."/>
            <person name="Choi E."/>
            <person name="Choi E."/>
            <person name="Lee S.E."/>
            <person name="Jeon J."/>
            <person name="Kim H."/>
            <person name="Choi G."/>
            <person name="Song H."/>
            <person name="Lee J."/>
            <person name="Lee S.C."/>
            <person name="Kwon J.K."/>
            <person name="Lee H.Y."/>
            <person name="Koo N."/>
            <person name="Hong Y."/>
            <person name="Kim R.W."/>
            <person name="Kang W.H."/>
            <person name="Huh J.H."/>
            <person name="Kang B.C."/>
            <person name="Yang T.J."/>
            <person name="Lee Y.H."/>
            <person name="Bennetzen J.L."/>
            <person name="Choi D."/>
        </authorList>
    </citation>
    <scope>NUCLEOTIDE SEQUENCE [LARGE SCALE GENOMIC DNA]</scope>
    <source>
        <strain evidence="2">cv. CM334</strain>
    </source>
</reference>